<dbReference type="Gene3D" id="3.40.50.1820">
    <property type="entry name" value="alpha/beta hydrolase"/>
    <property type="match status" value="1"/>
</dbReference>
<dbReference type="STRING" id="1408163.A0A0F4YXD7"/>
<accession>A0A0F4YXD7</accession>
<name>A0A0F4YXD7_RASE3</name>
<dbReference type="RefSeq" id="XP_013329123.1">
    <property type="nucleotide sequence ID" value="XM_013473669.1"/>
</dbReference>
<gene>
    <name evidence="3" type="ORF">T310_3454</name>
</gene>
<dbReference type="InterPro" id="IPR013094">
    <property type="entry name" value="AB_hydrolase_3"/>
</dbReference>
<evidence type="ECO:0000259" key="2">
    <source>
        <dbReference type="Pfam" id="PF07859"/>
    </source>
</evidence>
<evidence type="ECO:0000313" key="4">
    <source>
        <dbReference type="Proteomes" id="UP000053958"/>
    </source>
</evidence>
<feature type="domain" description="Alpha/beta hydrolase fold-3" evidence="2">
    <location>
        <begin position="49"/>
        <end position="252"/>
    </location>
</feature>
<dbReference type="EMBL" id="LASV01000139">
    <property type="protein sequence ID" value="KKA22511.1"/>
    <property type="molecule type" value="Genomic_DNA"/>
</dbReference>
<evidence type="ECO:0000256" key="1">
    <source>
        <dbReference type="ARBA" id="ARBA00022801"/>
    </source>
</evidence>
<dbReference type="InterPro" id="IPR050300">
    <property type="entry name" value="GDXG_lipolytic_enzyme"/>
</dbReference>
<protein>
    <recommendedName>
        <fullName evidence="2">Alpha/beta hydrolase fold-3 domain-containing protein</fullName>
    </recommendedName>
</protein>
<proteinExistence type="predicted"/>
<evidence type="ECO:0000313" key="3">
    <source>
        <dbReference type="EMBL" id="KKA22511.1"/>
    </source>
</evidence>
<dbReference type="GeneID" id="25315803"/>
<dbReference type="PANTHER" id="PTHR48081:SF3">
    <property type="entry name" value="ALPHA_BETA HYDROLASE FOLD-3 DOMAIN-CONTAINING PROTEIN"/>
    <property type="match status" value="1"/>
</dbReference>
<dbReference type="InterPro" id="IPR029058">
    <property type="entry name" value="AB_hydrolase_fold"/>
</dbReference>
<dbReference type="Proteomes" id="UP000053958">
    <property type="component" value="Unassembled WGS sequence"/>
</dbReference>
<sequence length="330" mass="36145">MSAIPGASVHEKFANFSIVQTDYKKVGEHGIRADVLIPKDVPSGKRPVIVRFHGGSLVYGDSIYFADWFPPWLLELATKHGAVIISANYRFLPEATGVEILSDVDDVWSWLHSTELSNLLSTVVGLELDLDRILAAGESAGGVLSLYLALTHPDEIRAATVAYPMVNIDPPALYTPSKSELLPFVPESVIEEHLQSVKPGDVESSSMTPQRTELAAACFQHNKILDFYVRGTETSPLHRDRLFQTQRLESPGQKLPRGGIAIIHGAEDDMVMAEASRRFVSKAREVLKDGQGNRVVLSVQPGGHGFDAAASLDEPWLSEVLKIAVDTWVE</sequence>
<dbReference type="Pfam" id="PF07859">
    <property type="entry name" value="Abhydrolase_3"/>
    <property type="match status" value="1"/>
</dbReference>
<dbReference type="OrthoDB" id="19653at2759"/>
<dbReference type="SUPFAM" id="SSF53474">
    <property type="entry name" value="alpha/beta-Hydrolases"/>
    <property type="match status" value="1"/>
</dbReference>
<dbReference type="PANTHER" id="PTHR48081">
    <property type="entry name" value="AB HYDROLASE SUPERFAMILY PROTEIN C4A8.06C"/>
    <property type="match status" value="1"/>
</dbReference>
<dbReference type="AlphaFoldDB" id="A0A0F4YXD7"/>
<keyword evidence="4" id="KW-1185">Reference proteome</keyword>
<reference evidence="3 4" key="1">
    <citation type="submission" date="2015-04" db="EMBL/GenBank/DDBJ databases">
        <authorList>
            <person name="Heijne W.H."/>
            <person name="Fedorova N.D."/>
            <person name="Nierman W.C."/>
            <person name="Vollebregt A.W."/>
            <person name="Zhao Z."/>
            <person name="Wu L."/>
            <person name="Kumar M."/>
            <person name="Stam H."/>
            <person name="van den Berg M.A."/>
            <person name="Pel H.J."/>
        </authorList>
    </citation>
    <scope>NUCLEOTIDE SEQUENCE [LARGE SCALE GENOMIC DNA]</scope>
    <source>
        <strain evidence="3 4">CBS 393.64</strain>
    </source>
</reference>
<dbReference type="GO" id="GO:0016787">
    <property type="term" value="F:hydrolase activity"/>
    <property type="evidence" value="ECO:0007669"/>
    <property type="project" value="UniProtKB-KW"/>
</dbReference>
<organism evidence="3 4">
    <name type="scientific">Rasamsonia emersonii (strain ATCC 16479 / CBS 393.64 / IMI 116815)</name>
    <dbReference type="NCBI Taxonomy" id="1408163"/>
    <lineage>
        <taxon>Eukaryota</taxon>
        <taxon>Fungi</taxon>
        <taxon>Dikarya</taxon>
        <taxon>Ascomycota</taxon>
        <taxon>Pezizomycotina</taxon>
        <taxon>Eurotiomycetes</taxon>
        <taxon>Eurotiomycetidae</taxon>
        <taxon>Eurotiales</taxon>
        <taxon>Trichocomaceae</taxon>
        <taxon>Rasamsonia</taxon>
    </lineage>
</organism>
<comment type="caution">
    <text evidence="3">The sequence shown here is derived from an EMBL/GenBank/DDBJ whole genome shotgun (WGS) entry which is preliminary data.</text>
</comment>
<keyword evidence="1" id="KW-0378">Hydrolase</keyword>